<dbReference type="OrthoDB" id="289913at2759"/>
<keyword evidence="3" id="KW-1185">Reference proteome</keyword>
<proteinExistence type="predicted"/>
<dbReference type="PANTHER" id="PTHR12616:SF8">
    <property type="entry name" value="VACUOLAR PROTEIN SORTING-ASSOCIATED PROTEIN 8 HOMOLOG"/>
    <property type="match status" value="1"/>
</dbReference>
<name>A0A4U5NTH5_STECR</name>
<protein>
    <recommendedName>
        <fullName evidence="1">Vacuolar protein sorting-associated protein 8 central domain-containing protein</fullName>
    </recommendedName>
</protein>
<dbReference type="STRING" id="34508.A0A4U5NTH5"/>
<organism evidence="2 3">
    <name type="scientific">Steinernema carpocapsae</name>
    <name type="common">Entomopathogenic nematode</name>
    <dbReference type="NCBI Taxonomy" id="34508"/>
    <lineage>
        <taxon>Eukaryota</taxon>
        <taxon>Metazoa</taxon>
        <taxon>Ecdysozoa</taxon>
        <taxon>Nematoda</taxon>
        <taxon>Chromadorea</taxon>
        <taxon>Rhabditida</taxon>
        <taxon>Tylenchina</taxon>
        <taxon>Panagrolaimomorpha</taxon>
        <taxon>Strongyloidoidea</taxon>
        <taxon>Steinernematidae</taxon>
        <taxon>Steinernema</taxon>
    </lineage>
</organism>
<evidence type="ECO:0000313" key="3">
    <source>
        <dbReference type="Proteomes" id="UP000298663"/>
    </source>
</evidence>
<dbReference type="GO" id="GO:0034058">
    <property type="term" value="P:endosomal vesicle fusion"/>
    <property type="evidence" value="ECO:0007669"/>
    <property type="project" value="TreeGrafter"/>
</dbReference>
<accession>A0A4U5NTH5</accession>
<dbReference type="GO" id="GO:0030897">
    <property type="term" value="C:HOPS complex"/>
    <property type="evidence" value="ECO:0007669"/>
    <property type="project" value="TreeGrafter"/>
</dbReference>
<gene>
    <name evidence="2" type="ORF">L596_011160</name>
</gene>
<feature type="domain" description="Vacuolar protein sorting-associated protein 8 central" evidence="1">
    <location>
        <begin position="189"/>
        <end position="366"/>
    </location>
</feature>
<dbReference type="GO" id="GO:0006623">
    <property type="term" value="P:protein targeting to vacuole"/>
    <property type="evidence" value="ECO:0007669"/>
    <property type="project" value="InterPro"/>
</dbReference>
<evidence type="ECO:0000313" key="2">
    <source>
        <dbReference type="EMBL" id="TKR86596.1"/>
    </source>
</evidence>
<reference evidence="2 3" key="1">
    <citation type="journal article" date="2015" name="Genome Biol.">
        <title>Comparative genomics of Steinernema reveals deeply conserved gene regulatory networks.</title>
        <authorList>
            <person name="Dillman A.R."/>
            <person name="Macchietto M."/>
            <person name="Porter C.F."/>
            <person name="Rogers A."/>
            <person name="Williams B."/>
            <person name="Antoshechkin I."/>
            <person name="Lee M.M."/>
            <person name="Goodwin Z."/>
            <person name="Lu X."/>
            <person name="Lewis E.E."/>
            <person name="Goodrich-Blair H."/>
            <person name="Stock S.P."/>
            <person name="Adams B.J."/>
            <person name="Sternberg P.W."/>
            <person name="Mortazavi A."/>
        </authorList>
    </citation>
    <scope>NUCLEOTIDE SEQUENCE [LARGE SCALE GENOMIC DNA]</scope>
    <source>
        <strain evidence="2 3">ALL</strain>
    </source>
</reference>
<dbReference type="InterPro" id="IPR025941">
    <property type="entry name" value="Vps8_central_dom"/>
</dbReference>
<evidence type="ECO:0000259" key="1">
    <source>
        <dbReference type="Pfam" id="PF12816"/>
    </source>
</evidence>
<dbReference type="AlphaFoldDB" id="A0A4U5NTH5"/>
<sequence>MENIILIDAQKGLVVDSCDASSAHLVYGSAFFKGLSTGGNVSEAMVHLSDRVCYQSVARCGGQLYVLGRSQVTHVCIGDPISQLEAFESRGEVMSAVLYALDIFNGKIALRESLPRVRKMVSERFPRLILLLLEKTMHRIEQGSAVDLYEHYKKHISILMRASVTTKNFNLLYRSVLPKVEEDPIARSVFFDAMDEAIQDEQLQNPPPELIHDYIAYLEQENQLPLLESAVKHLPIESLDLHQIMTLCNKHNLYDSIIFLHNKAFKSFLLPLEQMLENVSQFCQKDVLSDCEMALGDKLLLYISCCLGGIPYQGNGALTEEEQRTVPLKVFRCLVAVQSKGGAITGKYANLRILLHLDAHQFLNAIFNCSDSSVLAAHNCLDQIVDILYTLVMDMGKENPTICCHFLSFLGLVLKKNLLFIPKHRVSDLVDSVFAAEWSVGSTKDSTEQCIVDVINCVDGLDLDHILQMALKLPHVEVAAFIYTQKEEYNKLVHCYLTSWNRRCQSIRSQDVFLVIQNLLDTISGKHLESFKTYIKNVILDLNSLDSTKTAQLILERFQGVLEHHKNLPYDLLWNCLKKSMESGVLSLTGKNAIDEKLFNSAFSGYVTANELSIADSELREGFDFLLNEILLYWIALAAASDFCLNIAVEHKLNKSAVTLLRARNLPDRAFELLFQNLKEGSSERRTLVKQIDDLLDLCHDLQNEARGGTGTCSSSSTFSRSPTLQLTRIWVTEPVPSFFRLWKVALQELKTSSVACLNTSPSLTASTPCFRR</sequence>
<dbReference type="Pfam" id="PF12816">
    <property type="entry name" value="TPR_Vps8"/>
    <property type="match status" value="1"/>
</dbReference>
<dbReference type="PANTHER" id="PTHR12616">
    <property type="entry name" value="VACUOLAR PROTEIN SORTING VPS41"/>
    <property type="match status" value="1"/>
</dbReference>
<reference evidence="2 3" key="2">
    <citation type="journal article" date="2019" name="G3 (Bethesda)">
        <title>Hybrid Assembly of the Genome of the Entomopathogenic Nematode Steinernema carpocapsae Identifies the X-Chromosome.</title>
        <authorList>
            <person name="Serra L."/>
            <person name="Macchietto M."/>
            <person name="Macias-Munoz A."/>
            <person name="McGill C.J."/>
            <person name="Rodriguez I.M."/>
            <person name="Rodriguez B."/>
            <person name="Murad R."/>
            <person name="Mortazavi A."/>
        </authorList>
    </citation>
    <scope>NUCLEOTIDE SEQUENCE [LARGE SCALE GENOMIC DNA]</scope>
    <source>
        <strain evidence="2 3">ALL</strain>
    </source>
</reference>
<dbReference type="EMBL" id="AZBU02000003">
    <property type="protein sequence ID" value="TKR86596.1"/>
    <property type="molecule type" value="Genomic_DNA"/>
</dbReference>
<dbReference type="InterPro" id="IPR045111">
    <property type="entry name" value="Vps41/Vps8"/>
</dbReference>
<dbReference type="Proteomes" id="UP000298663">
    <property type="component" value="Unassembled WGS sequence"/>
</dbReference>
<dbReference type="GO" id="GO:0005770">
    <property type="term" value="C:late endosome"/>
    <property type="evidence" value="ECO:0007669"/>
    <property type="project" value="TreeGrafter"/>
</dbReference>
<dbReference type="Pfam" id="PF23410">
    <property type="entry name" value="Beta-prop_VPS8"/>
    <property type="match status" value="1"/>
</dbReference>
<comment type="caution">
    <text evidence="2">The sequence shown here is derived from an EMBL/GenBank/DDBJ whole genome shotgun (WGS) entry which is preliminary data.</text>
</comment>